<proteinExistence type="predicted"/>
<keyword evidence="3" id="KW-1185">Reference proteome</keyword>
<sequence>MSGIKESRKISISERVFGLSDIVRVARLFESELQALRDAEKLEYSNGSAVSLKFVVEIVDGSQFESESIALFDNDAVVSERRVKRIEIELTDYEAQKSARLSITHGDYLGSLNELIVSGYDNTWVNGITRKLEQAIGGARTQSSFVKKYCEGLRLLLAFPLGYVVVYVVAKAFAFLAPTPEKGVAENEWALAHPELVMFLAWLLVFAFGYFPAELLVWKLRSLWPSIELQIGPEHSLLEMQRRLWIWSAITAFFFPAFLAFGPQILSRLL</sequence>
<evidence type="ECO:0000313" key="3">
    <source>
        <dbReference type="Proteomes" id="UP001564408"/>
    </source>
</evidence>
<evidence type="ECO:0000313" key="2">
    <source>
        <dbReference type="EMBL" id="MEY6433462.1"/>
    </source>
</evidence>
<feature type="transmembrane region" description="Helical" evidence="1">
    <location>
        <begin position="155"/>
        <end position="176"/>
    </location>
</feature>
<keyword evidence="1" id="KW-0812">Transmembrane</keyword>
<dbReference type="Proteomes" id="UP001564408">
    <property type="component" value="Unassembled WGS sequence"/>
</dbReference>
<feature type="transmembrane region" description="Helical" evidence="1">
    <location>
        <begin position="244"/>
        <end position="266"/>
    </location>
</feature>
<dbReference type="RefSeq" id="WP_369667844.1">
    <property type="nucleotide sequence ID" value="NZ_JBDKXB010000021.1"/>
</dbReference>
<gene>
    <name evidence="2" type="ORF">ABC977_13735</name>
</gene>
<feature type="transmembrane region" description="Helical" evidence="1">
    <location>
        <begin position="196"/>
        <end position="218"/>
    </location>
</feature>
<dbReference type="EMBL" id="JBDKXB010000021">
    <property type="protein sequence ID" value="MEY6433462.1"/>
    <property type="molecule type" value="Genomic_DNA"/>
</dbReference>
<evidence type="ECO:0000256" key="1">
    <source>
        <dbReference type="SAM" id="Phobius"/>
    </source>
</evidence>
<organism evidence="2 3">
    <name type="scientific">Thioalkalicoccus limnaeus</name>
    <dbReference type="NCBI Taxonomy" id="120681"/>
    <lineage>
        <taxon>Bacteria</taxon>
        <taxon>Pseudomonadati</taxon>
        <taxon>Pseudomonadota</taxon>
        <taxon>Gammaproteobacteria</taxon>
        <taxon>Chromatiales</taxon>
        <taxon>Chromatiaceae</taxon>
        <taxon>Thioalkalicoccus</taxon>
    </lineage>
</organism>
<keyword evidence="1" id="KW-0472">Membrane</keyword>
<reference evidence="2 3" key="1">
    <citation type="submission" date="2024-05" db="EMBL/GenBank/DDBJ databases">
        <title>Genome Sequence and Characterization of the New Strain Purple Sulfur Bacterium of Genus Thioalkalicoccus.</title>
        <authorList>
            <person name="Bryantseva I.A."/>
            <person name="Kyndt J.A."/>
            <person name="Imhoff J.F."/>
        </authorList>
    </citation>
    <scope>NUCLEOTIDE SEQUENCE [LARGE SCALE GENOMIC DNA]</scope>
    <source>
        <strain evidence="2 3">Um2</strain>
    </source>
</reference>
<name>A0ABV4BGQ4_9GAMM</name>
<protein>
    <submittedName>
        <fullName evidence="2">Uncharacterized protein</fullName>
    </submittedName>
</protein>
<accession>A0ABV4BGQ4</accession>
<comment type="caution">
    <text evidence="2">The sequence shown here is derived from an EMBL/GenBank/DDBJ whole genome shotgun (WGS) entry which is preliminary data.</text>
</comment>
<keyword evidence="1" id="KW-1133">Transmembrane helix</keyword>